<name>A0ABQ5BHC2_9ASTR</name>
<keyword evidence="2" id="KW-1185">Reference proteome</keyword>
<reference evidence="1" key="1">
    <citation type="journal article" date="2022" name="Int. J. Mol. Sci.">
        <title>Draft Genome of Tanacetum Coccineum: Genomic Comparison of Closely Related Tanacetum-Family Plants.</title>
        <authorList>
            <person name="Yamashiro T."/>
            <person name="Shiraishi A."/>
            <person name="Nakayama K."/>
            <person name="Satake H."/>
        </authorList>
    </citation>
    <scope>NUCLEOTIDE SEQUENCE</scope>
</reference>
<comment type="caution">
    <text evidence="1">The sequence shown here is derived from an EMBL/GenBank/DDBJ whole genome shotgun (WGS) entry which is preliminary data.</text>
</comment>
<proteinExistence type="predicted"/>
<organism evidence="1 2">
    <name type="scientific">Tanacetum coccineum</name>
    <dbReference type="NCBI Taxonomy" id="301880"/>
    <lineage>
        <taxon>Eukaryota</taxon>
        <taxon>Viridiplantae</taxon>
        <taxon>Streptophyta</taxon>
        <taxon>Embryophyta</taxon>
        <taxon>Tracheophyta</taxon>
        <taxon>Spermatophyta</taxon>
        <taxon>Magnoliopsida</taxon>
        <taxon>eudicotyledons</taxon>
        <taxon>Gunneridae</taxon>
        <taxon>Pentapetalae</taxon>
        <taxon>asterids</taxon>
        <taxon>campanulids</taxon>
        <taxon>Asterales</taxon>
        <taxon>Asteraceae</taxon>
        <taxon>Asteroideae</taxon>
        <taxon>Anthemideae</taxon>
        <taxon>Anthemidinae</taxon>
        <taxon>Tanacetum</taxon>
    </lineage>
</organism>
<protein>
    <recommendedName>
        <fullName evidence="3">RNA-directed DNA polymerase, eukaryota</fullName>
    </recommendedName>
</protein>
<dbReference type="Proteomes" id="UP001151760">
    <property type="component" value="Unassembled WGS sequence"/>
</dbReference>
<evidence type="ECO:0000313" key="1">
    <source>
        <dbReference type="EMBL" id="GJT14241.1"/>
    </source>
</evidence>
<accession>A0ABQ5BHC2</accession>
<gene>
    <name evidence="1" type="ORF">Tco_0861283</name>
</gene>
<sequence length="143" mass="16524">MWGNFSFDYACSLARGRSGGLISMWDPNMFVKEDIWCDDAFVIVKGQWKILNGDYFMINIYGPHEPSAKGILWNCIKDFIHHHSGSFMLFGCLNEEALVALKDLEIKIDSNNAYPEDYESRINLLHEIDKIDNLEALDWLQKS</sequence>
<dbReference type="EMBL" id="BQNB010013296">
    <property type="protein sequence ID" value="GJT14241.1"/>
    <property type="molecule type" value="Genomic_DNA"/>
</dbReference>
<reference evidence="1" key="2">
    <citation type="submission" date="2022-01" db="EMBL/GenBank/DDBJ databases">
        <authorList>
            <person name="Yamashiro T."/>
            <person name="Shiraishi A."/>
            <person name="Satake H."/>
            <person name="Nakayama K."/>
        </authorList>
    </citation>
    <scope>NUCLEOTIDE SEQUENCE</scope>
</reference>
<evidence type="ECO:0000313" key="2">
    <source>
        <dbReference type="Proteomes" id="UP001151760"/>
    </source>
</evidence>
<evidence type="ECO:0008006" key="3">
    <source>
        <dbReference type="Google" id="ProtNLM"/>
    </source>
</evidence>